<accession>A0A438N1N6</accession>
<evidence type="ECO:0000313" key="1">
    <source>
        <dbReference type="EMBL" id="RVX69607.1"/>
    </source>
</evidence>
<dbReference type="AlphaFoldDB" id="A0A438N1N6"/>
<protein>
    <submittedName>
        <fullName evidence="1">Uncharacterized protein</fullName>
    </submittedName>
</protein>
<comment type="caution">
    <text evidence="1">The sequence shown here is derived from an EMBL/GenBank/DDBJ whole genome shotgun (WGS) entry which is preliminary data.</text>
</comment>
<organism evidence="1 2">
    <name type="scientific">Exophiala mesophila</name>
    <name type="common">Black yeast-like fungus</name>
    <dbReference type="NCBI Taxonomy" id="212818"/>
    <lineage>
        <taxon>Eukaryota</taxon>
        <taxon>Fungi</taxon>
        <taxon>Dikarya</taxon>
        <taxon>Ascomycota</taxon>
        <taxon>Pezizomycotina</taxon>
        <taxon>Eurotiomycetes</taxon>
        <taxon>Chaetothyriomycetidae</taxon>
        <taxon>Chaetothyriales</taxon>
        <taxon>Herpotrichiellaceae</taxon>
        <taxon>Exophiala</taxon>
    </lineage>
</organism>
<proteinExistence type="predicted"/>
<name>A0A438N1N6_EXOME</name>
<evidence type="ECO:0000313" key="2">
    <source>
        <dbReference type="Proteomes" id="UP000288859"/>
    </source>
</evidence>
<dbReference type="EMBL" id="NAJM01000028">
    <property type="protein sequence ID" value="RVX69607.1"/>
    <property type="molecule type" value="Genomic_DNA"/>
</dbReference>
<gene>
    <name evidence="1" type="ORF">B0A52_06671</name>
</gene>
<dbReference type="Proteomes" id="UP000288859">
    <property type="component" value="Unassembled WGS sequence"/>
</dbReference>
<sequence length="60" mass="6828">MPGLHGAKTLHDAVKISQPEDTFWLESWDFAIKNMKRFDVPPATGGRIRDIVKTSGKIYR</sequence>
<reference evidence="1 2" key="1">
    <citation type="submission" date="2017-03" db="EMBL/GenBank/DDBJ databases">
        <title>Genomes of endolithic fungi from Antarctica.</title>
        <authorList>
            <person name="Coleine C."/>
            <person name="Masonjones S."/>
            <person name="Stajich J.E."/>
        </authorList>
    </citation>
    <scope>NUCLEOTIDE SEQUENCE [LARGE SCALE GENOMIC DNA]</scope>
    <source>
        <strain evidence="1 2">CCFEE 6314</strain>
    </source>
</reference>